<reference evidence="1 2" key="1">
    <citation type="submission" date="2014-07" db="EMBL/GenBank/DDBJ databases">
        <authorList>
            <person name="Urmite Genomes Urmite Genomes"/>
        </authorList>
    </citation>
    <scope>NUCLEOTIDE SEQUENCE [LARGE SCALE GENOMIC DNA]</scope>
    <source>
        <strain evidence="1 2">13MG44_air</strain>
    </source>
</reference>
<sequence>MYEVVIVRADYEGWWLFEGWQDDIITRHQFNDDAALTAGYSSIINQMKKEYNSYIQGKYDLYAFFNACEIEFCEDCDEDVQIYYTPIMTKDNEIYRK</sequence>
<dbReference type="EMBL" id="CCSE01000001">
    <property type="protein sequence ID" value="CEA00311.1"/>
    <property type="molecule type" value="Genomic_DNA"/>
</dbReference>
<evidence type="ECO:0008006" key="3">
    <source>
        <dbReference type="Google" id="ProtNLM"/>
    </source>
</evidence>
<dbReference type="OrthoDB" id="2389779at2"/>
<dbReference type="STRING" id="1461582.BN1048_00914"/>
<proteinExistence type="predicted"/>
<evidence type="ECO:0000313" key="2">
    <source>
        <dbReference type="Proteomes" id="UP000044136"/>
    </source>
</evidence>
<dbReference type="AlphaFoldDB" id="A0A078M6M7"/>
<evidence type="ECO:0000313" key="1">
    <source>
        <dbReference type="EMBL" id="CEA00311.1"/>
    </source>
</evidence>
<dbReference type="InterPro" id="IPR010434">
    <property type="entry name" value="DUF1033"/>
</dbReference>
<protein>
    <recommendedName>
        <fullName evidence="3">DUF1033 domain-containing protein</fullName>
    </recommendedName>
</protein>
<dbReference type="RefSeq" id="WP_035808901.1">
    <property type="nucleotide sequence ID" value="NZ_CCSE01000001.1"/>
</dbReference>
<dbReference type="Pfam" id="PF06279">
    <property type="entry name" value="DUF1033"/>
    <property type="match status" value="1"/>
</dbReference>
<organism evidence="1 2">
    <name type="scientific">Jeotgalicoccus saudimassiliensis</name>
    <dbReference type="NCBI Taxonomy" id="1461582"/>
    <lineage>
        <taxon>Bacteria</taxon>
        <taxon>Bacillati</taxon>
        <taxon>Bacillota</taxon>
        <taxon>Bacilli</taxon>
        <taxon>Bacillales</taxon>
        <taxon>Staphylococcaceae</taxon>
        <taxon>Jeotgalicoccus</taxon>
    </lineage>
</organism>
<keyword evidence="2" id="KW-1185">Reference proteome</keyword>
<dbReference type="HOGENOM" id="CLU_146759_0_0_9"/>
<accession>A0A078M6M7</accession>
<dbReference type="eggNOG" id="COG4699">
    <property type="taxonomic scope" value="Bacteria"/>
</dbReference>
<gene>
    <name evidence="1" type="ORF">BN1048_00914</name>
</gene>
<dbReference type="Proteomes" id="UP000044136">
    <property type="component" value="Unassembled WGS sequence"/>
</dbReference>
<name>A0A078M6M7_9STAP</name>